<accession>A0ABW4L351</accession>
<dbReference type="SMART" id="SM00939">
    <property type="entry name" value="PepX_C"/>
    <property type="match status" value="1"/>
</dbReference>
<dbReference type="PANTHER" id="PTHR43056">
    <property type="entry name" value="PEPTIDASE S9 PROLYL OLIGOPEPTIDASE"/>
    <property type="match status" value="1"/>
</dbReference>
<dbReference type="InterPro" id="IPR000383">
    <property type="entry name" value="Xaa-Pro-like_dom"/>
</dbReference>
<dbReference type="InterPro" id="IPR050585">
    <property type="entry name" value="Xaa-Pro_dipeptidyl-ppase/CocE"/>
</dbReference>
<dbReference type="EMBL" id="JBHUEE010000004">
    <property type="protein sequence ID" value="MFD1718023.1"/>
    <property type="molecule type" value="Genomic_DNA"/>
</dbReference>
<dbReference type="Pfam" id="PF02129">
    <property type="entry name" value="Peptidase_S15"/>
    <property type="match status" value="1"/>
</dbReference>
<dbReference type="NCBIfam" id="TIGR00976">
    <property type="entry name" value="CocE_NonD"/>
    <property type="match status" value="1"/>
</dbReference>
<evidence type="ECO:0000313" key="4">
    <source>
        <dbReference type="EMBL" id="MFD1718023.1"/>
    </source>
</evidence>
<comment type="caution">
    <text evidence="4">The sequence shown here is derived from an EMBL/GenBank/DDBJ whole genome shotgun (WGS) entry which is preliminary data.</text>
</comment>
<evidence type="ECO:0000256" key="1">
    <source>
        <dbReference type="ARBA" id="ARBA00022801"/>
    </source>
</evidence>
<dbReference type="RefSeq" id="WP_388005477.1">
    <property type="nucleotide sequence ID" value="NZ_JBHUEE010000004.1"/>
</dbReference>
<dbReference type="SUPFAM" id="SSF49785">
    <property type="entry name" value="Galactose-binding domain-like"/>
    <property type="match status" value="1"/>
</dbReference>
<protein>
    <submittedName>
        <fullName evidence="4">CocE/NonD family hydrolase</fullName>
    </submittedName>
</protein>
<evidence type="ECO:0000259" key="3">
    <source>
        <dbReference type="SMART" id="SM00939"/>
    </source>
</evidence>
<feature type="region of interest" description="Disordered" evidence="2">
    <location>
        <begin position="536"/>
        <end position="558"/>
    </location>
</feature>
<name>A0ABW4L351_9MICO</name>
<keyword evidence="1 4" id="KW-0378">Hydrolase</keyword>
<dbReference type="Gene3D" id="3.40.50.1820">
    <property type="entry name" value="alpha/beta hydrolase"/>
    <property type="match status" value="1"/>
</dbReference>
<dbReference type="InterPro" id="IPR013736">
    <property type="entry name" value="Xaa-Pro_dipept_C"/>
</dbReference>
<gene>
    <name evidence="4" type="ORF">ACFSE6_09265</name>
</gene>
<dbReference type="Gene3D" id="2.60.120.260">
    <property type="entry name" value="Galactose-binding domain-like"/>
    <property type="match status" value="1"/>
</dbReference>
<feature type="domain" description="Xaa-Pro dipeptidyl-peptidase C-terminal" evidence="3">
    <location>
        <begin position="298"/>
        <end position="546"/>
    </location>
</feature>
<reference evidence="5" key="1">
    <citation type="journal article" date="2019" name="Int. J. Syst. Evol. Microbiol.">
        <title>The Global Catalogue of Microorganisms (GCM) 10K type strain sequencing project: providing services to taxonomists for standard genome sequencing and annotation.</title>
        <authorList>
            <consortium name="The Broad Institute Genomics Platform"/>
            <consortium name="The Broad Institute Genome Sequencing Center for Infectious Disease"/>
            <person name="Wu L."/>
            <person name="Ma J."/>
        </authorList>
    </citation>
    <scope>NUCLEOTIDE SEQUENCE [LARGE SCALE GENOMIC DNA]</scope>
    <source>
        <strain evidence="5">JCM 17130</strain>
    </source>
</reference>
<dbReference type="GO" id="GO:0016787">
    <property type="term" value="F:hydrolase activity"/>
    <property type="evidence" value="ECO:0007669"/>
    <property type="project" value="UniProtKB-KW"/>
</dbReference>
<dbReference type="Gene3D" id="1.10.3020.10">
    <property type="entry name" value="alpha-amino acid ester hydrolase ( Helical cap domain)"/>
    <property type="match status" value="1"/>
</dbReference>
<sequence length="689" mass="76278">MPSPSDSARFRTDPKHVTVLEHVTIPLADGTRLAARIWLPADAQNSPVPSVLEYIPYRKNDMTAPRDLTIHPEFAKAGYASIRVDLRGSGDSDGVMADEYAESELADGVEVLRWIGRQRWSNGKVGMIGKSWGGFNGLQIAARRPPELAAVITVCSTDDRYADDVHYNGGAIVGSEMLSWASTMFAYNARPADPKVVGERWRENWFERIDQAPSNIEDWLSHQRRDAYWKHGSVCEDWSAIQVPVLAVGGLLDEYRTTLFRLMENAQAPVHALLGPWSHNYPHQGVPGPAIDFIAESVRWWDHWMRGVDNGVDAQPQLRAYIPDSAPIGSDTTSRPGRWVSEQRWPSPDVDRVGYHSSDAVVDGPQTLPSTAMLGHRAGSWLQFGAAAGQPLDQSGDDARSWTATWQPDEDAPVEILGTPEVELTVRPSSDRGHLAVRLTDVGPTGESRLLTMGLFNVTHHDSHENPRPLAPSEAVTVRVPLLSTAHRFSPGHRIRVSISASYWPILWPTAGRSELTLDGPVTLTLPVRRRGDDTYTQDEFRAPPAHASGAIETGGSPMRRTLTEDLVDSDVTITTYSESWSTHHTDGLHYFSSEEDSYHRREDDATSPTAECRRVIRLRRPGGKAPTEPGRSGPADLAAEPWDVELRTVSRMFGDETTFTVTNEMIALENGRQVRSRSTSAVIPRDLN</sequence>
<keyword evidence="5" id="KW-1185">Reference proteome</keyword>
<evidence type="ECO:0000256" key="2">
    <source>
        <dbReference type="SAM" id="MobiDB-lite"/>
    </source>
</evidence>
<dbReference type="SUPFAM" id="SSF53474">
    <property type="entry name" value="alpha/beta-Hydrolases"/>
    <property type="match status" value="1"/>
</dbReference>
<evidence type="ECO:0000313" key="5">
    <source>
        <dbReference type="Proteomes" id="UP001597277"/>
    </source>
</evidence>
<dbReference type="Proteomes" id="UP001597277">
    <property type="component" value="Unassembled WGS sequence"/>
</dbReference>
<dbReference type="InterPro" id="IPR005674">
    <property type="entry name" value="CocE/Ser_esterase"/>
</dbReference>
<dbReference type="InterPro" id="IPR029058">
    <property type="entry name" value="AB_hydrolase_fold"/>
</dbReference>
<dbReference type="InterPro" id="IPR008979">
    <property type="entry name" value="Galactose-bd-like_sf"/>
</dbReference>
<dbReference type="PANTHER" id="PTHR43056:SF10">
    <property type="entry name" value="COCE_NOND FAMILY, PUTATIVE (AFU_ORTHOLOGUE AFUA_7G00600)-RELATED"/>
    <property type="match status" value="1"/>
</dbReference>
<organism evidence="4 5">
    <name type="scientific">Georgenia deserti</name>
    <dbReference type="NCBI Taxonomy" id="2093781"/>
    <lineage>
        <taxon>Bacteria</taxon>
        <taxon>Bacillati</taxon>
        <taxon>Actinomycetota</taxon>
        <taxon>Actinomycetes</taxon>
        <taxon>Micrococcales</taxon>
        <taxon>Bogoriellaceae</taxon>
        <taxon>Georgenia</taxon>
    </lineage>
</organism>
<dbReference type="Pfam" id="PF08530">
    <property type="entry name" value="PepX_C"/>
    <property type="match status" value="1"/>
</dbReference>
<proteinExistence type="predicted"/>